<dbReference type="EMBL" id="LIZY01000142">
    <property type="protein sequence ID" value="KPJ61851.1"/>
    <property type="molecule type" value="Genomic_DNA"/>
</dbReference>
<keyword evidence="1" id="KW-0472">Membrane</keyword>
<evidence type="ECO:0000313" key="2">
    <source>
        <dbReference type="EMBL" id="KPJ61851.1"/>
    </source>
</evidence>
<organism evidence="2 3">
    <name type="scientific">candidate division KD3-62 bacterium DG_56</name>
    <dbReference type="NCBI Taxonomy" id="1704032"/>
    <lineage>
        <taxon>Bacteria</taxon>
        <taxon>candidate division KD3-62</taxon>
    </lineage>
</organism>
<dbReference type="Proteomes" id="UP000052020">
    <property type="component" value="Unassembled WGS sequence"/>
</dbReference>
<comment type="caution">
    <text evidence="2">The sequence shown here is derived from an EMBL/GenBank/DDBJ whole genome shotgun (WGS) entry which is preliminary data.</text>
</comment>
<protein>
    <recommendedName>
        <fullName evidence="4">Type II secretion system protein GspG C-terminal domain-containing protein</fullName>
    </recommendedName>
</protein>
<proteinExistence type="predicted"/>
<evidence type="ECO:0000313" key="3">
    <source>
        <dbReference type="Proteomes" id="UP000052020"/>
    </source>
</evidence>
<dbReference type="AlphaFoldDB" id="A0A0S7XHV4"/>
<feature type="transmembrane region" description="Helical" evidence="1">
    <location>
        <begin position="6"/>
        <end position="22"/>
    </location>
</feature>
<keyword evidence="1" id="KW-1133">Transmembrane helix</keyword>
<gene>
    <name evidence="2" type="ORF">AMK68_05625</name>
</gene>
<sequence>MASLIEILLVAAIILVLVWYLVGRANEKGETMPVAVKKRAVGVACQSNLRQIRQAIMMYKDQNDDELPSSLSDLTDYGVGPGLTQCPVGKVPYVYDPATGTVHCPYPGHERY</sequence>
<evidence type="ECO:0000256" key="1">
    <source>
        <dbReference type="SAM" id="Phobius"/>
    </source>
</evidence>
<accession>A0A0S7XHV4</accession>
<name>A0A0S7XHV4_9BACT</name>
<evidence type="ECO:0008006" key="4">
    <source>
        <dbReference type="Google" id="ProtNLM"/>
    </source>
</evidence>
<keyword evidence="1" id="KW-0812">Transmembrane</keyword>
<reference evidence="2 3" key="1">
    <citation type="journal article" date="2015" name="Microbiome">
        <title>Genomic resolution of linkages in carbon, nitrogen, and sulfur cycling among widespread estuary sediment bacteria.</title>
        <authorList>
            <person name="Baker B.J."/>
            <person name="Lazar C.S."/>
            <person name="Teske A.P."/>
            <person name="Dick G.J."/>
        </authorList>
    </citation>
    <scope>NUCLEOTIDE SEQUENCE [LARGE SCALE GENOMIC DNA]</scope>
    <source>
        <strain evidence="2">DG_56</strain>
    </source>
</reference>